<reference evidence="8 9" key="1">
    <citation type="submission" date="2019-05" db="EMBL/GenBank/DDBJ databases">
        <title>Emergence of the Ug99 lineage of the wheat stem rust pathogen through somatic hybridization.</title>
        <authorList>
            <person name="Li F."/>
            <person name="Upadhyaya N.M."/>
            <person name="Sperschneider J."/>
            <person name="Matny O."/>
            <person name="Nguyen-Phuc H."/>
            <person name="Mago R."/>
            <person name="Raley C."/>
            <person name="Miller M.E."/>
            <person name="Silverstein K.A.T."/>
            <person name="Henningsen E."/>
            <person name="Hirsch C.D."/>
            <person name="Visser B."/>
            <person name="Pretorius Z.A."/>
            <person name="Steffenson B.J."/>
            <person name="Schwessinger B."/>
            <person name="Dodds P.N."/>
            <person name="Figueroa M."/>
        </authorList>
    </citation>
    <scope>NUCLEOTIDE SEQUENCE [LARGE SCALE GENOMIC DNA]</scope>
    <source>
        <strain evidence="7">21-0</strain>
        <strain evidence="6 9">Ug99</strain>
    </source>
</reference>
<gene>
    <name evidence="7" type="ORF">PGT21_029550</name>
    <name evidence="6" type="ORF">PGTUg99_026859</name>
</gene>
<evidence type="ECO:0000313" key="6">
    <source>
        <dbReference type="EMBL" id="KAA1075897.1"/>
    </source>
</evidence>
<name>A0A5B0MFE0_PUCGR</name>
<dbReference type="OrthoDB" id="2506208at2759"/>
<dbReference type="GO" id="GO:0000462">
    <property type="term" value="P:maturation of SSU-rRNA from tricistronic rRNA transcript (SSU-rRNA, 5.8S rRNA, LSU-rRNA)"/>
    <property type="evidence" value="ECO:0007669"/>
    <property type="project" value="InterPro"/>
</dbReference>
<evidence type="ECO:0000256" key="2">
    <source>
        <dbReference type="ARBA" id="ARBA00011022"/>
    </source>
</evidence>
<dbReference type="PANTHER" id="PTHR31109">
    <property type="entry name" value="PROTEIN FAM207A"/>
    <property type="match status" value="1"/>
</dbReference>
<dbReference type="InterPro" id="IPR028160">
    <property type="entry name" value="Slx9-like"/>
</dbReference>
<evidence type="ECO:0000256" key="1">
    <source>
        <dbReference type="ARBA" id="ARBA00004604"/>
    </source>
</evidence>
<evidence type="ECO:0000313" key="8">
    <source>
        <dbReference type="Proteomes" id="UP000324748"/>
    </source>
</evidence>
<evidence type="ECO:0000256" key="5">
    <source>
        <dbReference type="SAM" id="MobiDB-lite"/>
    </source>
</evidence>
<dbReference type="Proteomes" id="UP000325313">
    <property type="component" value="Unassembled WGS sequence"/>
</dbReference>
<feature type="region of interest" description="Disordered" evidence="5">
    <location>
        <begin position="59"/>
        <end position="92"/>
    </location>
</feature>
<accession>A0A5B0MFE0</accession>
<comment type="subcellular location">
    <subcellularLocation>
        <location evidence="1">Nucleus</location>
        <location evidence="1">Nucleolus</location>
    </subcellularLocation>
</comment>
<dbReference type="EMBL" id="VDEP01000471">
    <property type="protein sequence ID" value="KAA1075897.1"/>
    <property type="molecule type" value="Genomic_DNA"/>
</dbReference>
<comment type="similarity">
    <text evidence="2">Belongs to the SLX9 family.</text>
</comment>
<feature type="compositionally biased region" description="Polar residues" evidence="5">
    <location>
        <begin position="141"/>
        <end position="160"/>
    </location>
</feature>
<dbReference type="GO" id="GO:0030686">
    <property type="term" value="C:90S preribosome"/>
    <property type="evidence" value="ECO:0007669"/>
    <property type="project" value="InterPro"/>
</dbReference>
<dbReference type="Pfam" id="PF15341">
    <property type="entry name" value="SLX9"/>
    <property type="match status" value="1"/>
</dbReference>
<evidence type="ECO:0000256" key="3">
    <source>
        <dbReference type="ARBA" id="ARBA00021321"/>
    </source>
</evidence>
<keyword evidence="8" id="KW-1185">Reference proteome</keyword>
<evidence type="ECO:0000313" key="9">
    <source>
        <dbReference type="Proteomes" id="UP000325313"/>
    </source>
</evidence>
<evidence type="ECO:0000313" key="7">
    <source>
        <dbReference type="EMBL" id="KAA1091249.1"/>
    </source>
</evidence>
<dbReference type="GO" id="GO:0030688">
    <property type="term" value="C:preribosome, small subunit precursor"/>
    <property type="evidence" value="ECO:0007669"/>
    <property type="project" value="InterPro"/>
</dbReference>
<protein>
    <recommendedName>
        <fullName evidence="3">Ribosome biogenesis protein SLX9</fullName>
    </recommendedName>
</protein>
<dbReference type="GO" id="GO:0005730">
    <property type="term" value="C:nucleolus"/>
    <property type="evidence" value="ECO:0007669"/>
    <property type="project" value="UniProtKB-SubCell"/>
</dbReference>
<keyword evidence="4" id="KW-0539">Nucleus</keyword>
<dbReference type="PANTHER" id="PTHR31109:SF2">
    <property type="entry name" value="RIBOSOME BIOGENESIS PROTEIN SLX9 HOMOLOG"/>
    <property type="match status" value="1"/>
</dbReference>
<proteinExistence type="inferred from homology"/>
<comment type="caution">
    <text evidence="6">The sequence shown here is derived from an EMBL/GenBank/DDBJ whole genome shotgun (WGS) entry which is preliminary data.</text>
</comment>
<dbReference type="Proteomes" id="UP000324748">
    <property type="component" value="Unassembled WGS sequence"/>
</dbReference>
<organism evidence="6 9">
    <name type="scientific">Puccinia graminis f. sp. tritici</name>
    <dbReference type="NCBI Taxonomy" id="56615"/>
    <lineage>
        <taxon>Eukaryota</taxon>
        <taxon>Fungi</taxon>
        <taxon>Dikarya</taxon>
        <taxon>Basidiomycota</taxon>
        <taxon>Pucciniomycotina</taxon>
        <taxon>Pucciniomycetes</taxon>
        <taxon>Pucciniales</taxon>
        <taxon>Pucciniaceae</taxon>
        <taxon>Puccinia</taxon>
    </lineage>
</organism>
<feature type="region of interest" description="Disordered" evidence="5">
    <location>
        <begin position="124"/>
        <end position="165"/>
    </location>
</feature>
<feature type="region of interest" description="Disordered" evidence="5">
    <location>
        <begin position="1"/>
        <end position="25"/>
    </location>
</feature>
<sequence length="205" mass="22855">MPKASRSRLIHASQSKTTIPLSKRQFSLPEDHSQRLEQVDPTTSANEILHELNEDPKAYVLSSSSSKTTRKHNSDRRVIRARDSAQPYSKSHAKRLKKKAKEQAVVGDLRPVMEALDEVLATAPPTTTTTNLPTSVPTGLHQHQQKPSSTVQIKNPASKKSMSHKQKAKVLHEESIRLPSILNHPEFKKNPFAAIRTHIQNSSAC</sequence>
<dbReference type="EMBL" id="VSWC01000092">
    <property type="protein sequence ID" value="KAA1091249.1"/>
    <property type="molecule type" value="Genomic_DNA"/>
</dbReference>
<evidence type="ECO:0000256" key="4">
    <source>
        <dbReference type="ARBA" id="ARBA00023242"/>
    </source>
</evidence>
<feature type="compositionally biased region" description="Low complexity" evidence="5">
    <location>
        <begin position="124"/>
        <end position="138"/>
    </location>
</feature>
<dbReference type="AlphaFoldDB" id="A0A5B0MFE0"/>